<accession>A0ABP3D7Z4</accession>
<keyword evidence="2" id="KW-0812">Transmembrane</keyword>
<feature type="region of interest" description="Disordered" evidence="1">
    <location>
        <begin position="135"/>
        <end position="159"/>
    </location>
</feature>
<feature type="transmembrane region" description="Helical" evidence="2">
    <location>
        <begin position="12"/>
        <end position="45"/>
    </location>
</feature>
<evidence type="ECO:0000256" key="2">
    <source>
        <dbReference type="SAM" id="Phobius"/>
    </source>
</evidence>
<dbReference type="RefSeq" id="WP_343933728.1">
    <property type="nucleotide sequence ID" value="NZ_BAAABU010000004.1"/>
</dbReference>
<evidence type="ECO:0000256" key="1">
    <source>
        <dbReference type="SAM" id="MobiDB-lite"/>
    </source>
</evidence>
<organism evidence="3 4">
    <name type="scientific">Saccharothrix mutabilis subsp. mutabilis</name>
    <dbReference type="NCBI Taxonomy" id="66855"/>
    <lineage>
        <taxon>Bacteria</taxon>
        <taxon>Bacillati</taxon>
        <taxon>Actinomycetota</taxon>
        <taxon>Actinomycetes</taxon>
        <taxon>Pseudonocardiales</taxon>
        <taxon>Pseudonocardiaceae</taxon>
        <taxon>Saccharothrix</taxon>
    </lineage>
</organism>
<dbReference type="EMBL" id="BAAABU010000004">
    <property type="protein sequence ID" value="GAA0224232.1"/>
    <property type="molecule type" value="Genomic_DNA"/>
</dbReference>
<comment type="caution">
    <text evidence="3">The sequence shown here is derived from an EMBL/GenBank/DDBJ whole genome shotgun (WGS) entry which is preliminary data.</text>
</comment>
<evidence type="ECO:0000313" key="3">
    <source>
        <dbReference type="EMBL" id="GAA0224232.1"/>
    </source>
</evidence>
<keyword evidence="2" id="KW-0472">Membrane</keyword>
<evidence type="ECO:0000313" key="4">
    <source>
        <dbReference type="Proteomes" id="UP001500416"/>
    </source>
</evidence>
<sequence length="159" mass="16168">MSRRADQQKINPHGFVVVVVVVRDVVGGLVVVGGFVVVVVGAAVVVVDDSVVVVVADVVVVVPLDDVRAVAAVVVAVVRPGCEAPVTTTMSAPSAGRPEGGSGSSVVPFANRAAITTPIKAPTASRAGPPAAVSIDLDYRPHSTGSNRSRELVPGRYAW</sequence>
<gene>
    <name evidence="3" type="ORF">GCM10010492_22980</name>
</gene>
<keyword evidence="4" id="KW-1185">Reference proteome</keyword>
<reference evidence="4" key="1">
    <citation type="journal article" date="2019" name="Int. J. Syst. Evol. Microbiol.">
        <title>The Global Catalogue of Microorganisms (GCM) 10K type strain sequencing project: providing services to taxonomists for standard genome sequencing and annotation.</title>
        <authorList>
            <consortium name="The Broad Institute Genomics Platform"/>
            <consortium name="The Broad Institute Genome Sequencing Center for Infectious Disease"/>
            <person name="Wu L."/>
            <person name="Ma J."/>
        </authorList>
    </citation>
    <scope>NUCLEOTIDE SEQUENCE [LARGE SCALE GENOMIC DNA]</scope>
    <source>
        <strain evidence="4">JCM 3380</strain>
    </source>
</reference>
<protein>
    <submittedName>
        <fullName evidence="3">Uncharacterized protein</fullName>
    </submittedName>
</protein>
<proteinExistence type="predicted"/>
<name>A0ABP3D7Z4_9PSEU</name>
<keyword evidence="2" id="KW-1133">Transmembrane helix</keyword>
<dbReference type="Proteomes" id="UP001500416">
    <property type="component" value="Unassembled WGS sequence"/>
</dbReference>